<reference evidence="2 3" key="1">
    <citation type="journal article" date="2023" name="Commun. Biol.">
        <title>Genome analysis of Parmales, the sister group of diatoms, reveals the evolutionary specialization of diatoms from phago-mixotrophs to photoautotrophs.</title>
        <authorList>
            <person name="Ban H."/>
            <person name="Sato S."/>
            <person name="Yoshikawa S."/>
            <person name="Yamada K."/>
            <person name="Nakamura Y."/>
            <person name="Ichinomiya M."/>
            <person name="Sato N."/>
            <person name="Blanc-Mathieu R."/>
            <person name="Endo H."/>
            <person name="Kuwata A."/>
            <person name="Ogata H."/>
        </authorList>
    </citation>
    <scope>NUCLEOTIDE SEQUENCE [LARGE SCALE GENOMIC DNA]</scope>
</reference>
<dbReference type="EMBL" id="BRYB01004775">
    <property type="protein sequence ID" value="GMI36604.1"/>
    <property type="molecule type" value="Genomic_DNA"/>
</dbReference>
<proteinExistence type="predicted"/>
<organism evidence="2 3">
    <name type="scientific">Tetraparma gracilis</name>
    <dbReference type="NCBI Taxonomy" id="2962635"/>
    <lineage>
        <taxon>Eukaryota</taxon>
        <taxon>Sar</taxon>
        <taxon>Stramenopiles</taxon>
        <taxon>Ochrophyta</taxon>
        <taxon>Bolidophyceae</taxon>
        <taxon>Parmales</taxon>
        <taxon>Triparmaceae</taxon>
        <taxon>Tetraparma</taxon>
    </lineage>
</organism>
<sequence length="306" mass="34061">MSTPISQEEALAAFLAPPKPNTRLTGDLARWPLPPPPPEPEVEGINTKNRMKSRAHLALTALEPCASVGGGGALPLMPVHVAWLERCTLHYGFESPSETVRHLIFTANAETTEKKKLIFRIKRCLHCHVGAPHNLHRKATLPSPVYVYKFQREWLEMVVQKCPVKSLDKAVRIICDYYMSRTEQVRNEEGEAAALAQERGLFVNKRDYDTRVQVAEERLRGEKKEEVVQILGDDIQNDPAACTPLETANAIKDCQVGRASATLAEALMETAEETAARRAKEKELEDTEEMKAIRANICKALGSVMG</sequence>
<evidence type="ECO:0000313" key="2">
    <source>
        <dbReference type="EMBL" id="GMI36604.1"/>
    </source>
</evidence>
<gene>
    <name evidence="2" type="ORF">TeGR_g3551</name>
</gene>
<keyword evidence="3" id="KW-1185">Reference proteome</keyword>
<feature type="region of interest" description="Disordered" evidence="1">
    <location>
        <begin position="17"/>
        <end position="40"/>
    </location>
</feature>
<dbReference type="Proteomes" id="UP001165060">
    <property type="component" value="Unassembled WGS sequence"/>
</dbReference>
<name>A0ABQ6N0N8_9STRA</name>
<protein>
    <submittedName>
        <fullName evidence="2">Uncharacterized protein</fullName>
    </submittedName>
</protein>
<accession>A0ABQ6N0N8</accession>
<evidence type="ECO:0000313" key="3">
    <source>
        <dbReference type="Proteomes" id="UP001165060"/>
    </source>
</evidence>
<comment type="caution">
    <text evidence="2">The sequence shown here is derived from an EMBL/GenBank/DDBJ whole genome shotgun (WGS) entry which is preliminary data.</text>
</comment>
<evidence type="ECO:0000256" key="1">
    <source>
        <dbReference type="SAM" id="MobiDB-lite"/>
    </source>
</evidence>